<dbReference type="SUPFAM" id="SSF56112">
    <property type="entry name" value="Protein kinase-like (PK-like)"/>
    <property type="match status" value="1"/>
</dbReference>
<comment type="caution">
    <text evidence="7">The sequence shown here is derived from an EMBL/GenBank/DDBJ whole genome shotgun (WGS) entry which is preliminary data.</text>
</comment>
<dbReference type="Pfam" id="PF00069">
    <property type="entry name" value="Pkinase"/>
    <property type="match status" value="1"/>
</dbReference>
<protein>
    <submittedName>
        <fullName evidence="7">Protein kinase</fullName>
    </submittedName>
</protein>
<dbReference type="EMBL" id="JAEUXJ010000017">
    <property type="protein sequence ID" value="MBL6458644.1"/>
    <property type="molecule type" value="Genomic_DNA"/>
</dbReference>
<feature type="compositionally biased region" description="Pro residues" evidence="5">
    <location>
        <begin position="397"/>
        <end position="413"/>
    </location>
</feature>
<gene>
    <name evidence="7" type="ORF">JMJ55_25220</name>
</gene>
<dbReference type="InterPro" id="IPR011009">
    <property type="entry name" value="Kinase-like_dom_sf"/>
</dbReference>
<keyword evidence="8" id="KW-1185">Reference proteome</keyword>
<name>A0ABS1VD38_9PROT</name>
<feature type="region of interest" description="Disordered" evidence="5">
    <location>
        <begin position="362"/>
        <end position="435"/>
    </location>
</feature>
<dbReference type="PANTHER" id="PTHR43289">
    <property type="entry name" value="MITOGEN-ACTIVATED PROTEIN KINASE KINASE KINASE 20-RELATED"/>
    <property type="match status" value="1"/>
</dbReference>
<feature type="region of interest" description="Disordered" evidence="5">
    <location>
        <begin position="306"/>
        <end position="343"/>
    </location>
</feature>
<evidence type="ECO:0000313" key="8">
    <source>
        <dbReference type="Proteomes" id="UP000606490"/>
    </source>
</evidence>
<sequence length="666" mass="69956">MRSSEDAQELPIRAGAGAPPASHALLPACLPPEVERRYEIGQRLGEGAAGVVYDALDRNLGRRVAIKLVRRPLGGGPSPDSAFGRLRVEAQAVGRLSHPHIVAVFDRGESSEAAWIIMELVDGESLEALLDRDAWFPLAEAARIMEQLLSALAHSHAQGVVHRDVKPANIMLARDRQVKLVDFGVAQAGGCPAGTLTGTVLGTPSHMAPEQVRGEPTDYRADIWAAGVVLYRLLTRAKPFAGDLSAVTYRILHLDPPAPSQVRGAAVAAFDPVLGTALAKRPEDRYQSAASFAAAIREAASLATAASGATTASPPTGTMASHAPGPHRRNGEGPRGMQRCLPRGGRAGRWLKAATAAAVGASLLGGDPRDRPHHPSPPTERDDGRALPQVLLQPREPVLPPSGGEPPQPPFRPPIERSAAATTPPTPSGATGTAAVTAAGHAPTWEVPPEAQKVRPGTEAKPDPRPALLQQGRQVTIWSGANLRADPRARAAVLRTIHPRTQLRLFAGSGEWLQVGELEPWGWVHESRVRRTPRPPPAPPPPMMDAAAADAVPDAETLVQHGDAMLALGDLGAARAFYERAGFVFGHGAGAAGGPSQSRWPSAQAEPDAVRARPGGGAEAASPRRSLGRSRDEQADDVLPVHSSEAHPPLRAGPWRAQAGAANPPM</sequence>
<feature type="domain" description="Protein kinase" evidence="6">
    <location>
        <begin position="38"/>
        <end position="302"/>
    </location>
</feature>
<evidence type="ECO:0000313" key="7">
    <source>
        <dbReference type="EMBL" id="MBL6458644.1"/>
    </source>
</evidence>
<keyword evidence="2" id="KW-0547">Nucleotide-binding</keyword>
<feature type="compositionally biased region" description="Low complexity" evidence="5">
    <location>
        <begin position="419"/>
        <end position="435"/>
    </location>
</feature>
<accession>A0ABS1VD38</accession>
<dbReference type="CDD" id="cd14014">
    <property type="entry name" value="STKc_PknB_like"/>
    <property type="match status" value="1"/>
</dbReference>
<dbReference type="GO" id="GO:0016301">
    <property type="term" value="F:kinase activity"/>
    <property type="evidence" value="ECO:0007669"/>
    <property type="project" value="UniProtKB-KW"/>
</dbReference>
<dbReference type="SMART" id="SM00220">
    <property type="entry name" value="S_TKc"/>
    <property type="match status" value="1"/>
</dbReference>
<reference evidence="7 8" key="1">
    <citation type="submission" date="2021-01" db="EMBL/GenBank/DDBJ databases">
        <title>Belnapia mucosa sp. nov. and Belnapia arida sp. nov., isolated from the Tabernas Desert (Almeria, Spain).</title>
        <authorList>
            <person name="Molina-Menor E."/>
            <person name="Vidal-Verdu A."/>
            <person name="Calonge A."/>
            <person name="Satari L."/>
            <person name="Pereto Magraner J."/>
            <person name="Porcar Miralles M."/>
        </authorList>
    </citation>
    <scope>NUCLEOTIDE SEQUENCE [LARGE SCALE GENOMIC DNA]</scope>
    <source>
        <strain evidence="7 8">T6</strain>
    </source>
</reference>
<keyword evidence="1" id="KW-0808">Transferase</keyword>
<dbReference type="PANTHER" id="PTHR43289:SF6">
    <property type="entry name" value="SERINE_THREONINE-PROTEIN KINASE NEKL-3"/>
    <property type="match status" value="1"/>
</dbReference>
<dbReference type="Gene3D" id="3.30.200.20">
    <property type="entry name" value="Phosphorylase Kinase, domain 1"/>
    <property type="match status" value="1"/>
</dbReference>
<evidence type="ECO:0000256" key="5">
    <source>
        <dbReference type="SAM" id="MobiDB-lite"/>
    </source>
</evidence>
<evidence type="ECO:0000256" key="3">
    <source>
        <dbReference type="ARBA" id="ARBA00022777"/>
    </source>
</evidence>
<evidence type="ECO:0000256" key="1">
    <source>
        <dbReference type="ARBA" id="ARBA00022679"/>
    </source>
</evidence>
<evidence type="ECO:0000259" key="6">
    <source>
        <dbReference type="PROSITE" id="PS50011"/>
    </source>
</evidence>
<dbReference type="PROSITE" id="PS00108">
    <property type="entry name" value="PROTEIN_KINASE_ST"/>
    <property type="match status" value="1"/>
</dbReference>
<proteinExistence type="predicted"/>
<dbReference type="RefSeq" id="WP_202828386.1">
    <property type="nucleotide sequence ID" value="NZ_JAEUXJ010000017.1"/>
</dbReference>
<dbReference type="Proteomes" id="UP000606490">
    <property type="component" value="Unassembled WGS sequence"/>
</dbReference>
<dbReference type="InterPro" id="IPR000719">
    <property type="entry name" value="Prot_kinase_dom"/>
</dbReference>
<feature type="compositionally biased region" description="Low complexity" evidence="5">
    <location>
        <begin position="306"/>
        <end position="321"/>
    </location>
</feature>
<organism evidence="7 8">
    <name type="scientific">Belnapia mucosa</name>
    <dbReference type="NCBI Taxonomy" id="2804532"/>
    <lineage>
        <taxon>Bacteria</taxon>
        <taxon>Pseudomonadati</taxon>
        <taxon>Pseudomonadota</taxon>
        <taxon>Alphaproteobacteria</taxon>
        <taxon>Acetobacterales</taxon>
        <taxon>Roseomonadaceae</taxon>
        <taxon>Belnapia</taxon>
    </lineage>
</organism>
<feature type="region of interest" description="Disordered" evidence="5">
    <location>
        <begin position="591"/>
        <end position="666"/>
    </location>
</feature>
<dbReference type="PROSITE" id="PS50011">
    <property type="entry name" value="PROTEIN_KINASE_DOM"/>
    <property type="match status" value="1"/>
</dbReference>
<dbReference type="InterPro" id="IPR008271">
    <property type="entry name" value="Ser/Thr_kinase_AS"/>
</dbReference>
<evidence type="ECO:0000256" key="4">
    <source>
        <dbReference type="ARBA" id="ARBA00022840"/>
    </source>
</evidence>
<keyword evidence="3 7" id="KW-0418">Kinase</keyword>
<dbReference type="Gene3D" id="1.10.510.10">
    <property type="entry name" value="Transferase(Phosphotransferase) domain 1"/>
    <property type="match status" value="1"/>
</dbReference>
<keyword evidence="4" id="KW-0067">ATP-binding</keyword>
<evidence type="ECO:0000256" key="2">
    <source>
        <dbReference type="ARBA" id="ARBA00022741"/>
    </source>
</evidence>